<evidence type="ECO:0000313" key="2">
    <source>
        <dbReference type="WBParaSite" id="JU765_v2.g1122.t1"/>
    </source>
</evidence>
<reference evidence="2" key="1">
    <citation type="submission" date="2022-11" db="UniProtKB">
        <authorList>
            <consortium name="WormBaseParasite"/>
        </authorList>
    </citation>
    <scope>IDENTIFICATION</scope>
</reference>
<organism evidence="1 2">
    <name type="scientific">Panagrolaimus sp. JU765</name>
    <dbReference type="NCBI Taxonomy" id="591449"/>
    <lineage>
        <taxon>Eukaryota</taxon>
        <taxon>Metazoa</taxon>
        <taxon>Ecdysozoa</taxon>
        <taxon>Nematoda</taxon>
        <taxon>Chromadorea</taxon>
        <taxon>Rhabditida</taxon>
        <taxon>Tylenchina</taxon>
        <taxon>Panagrolaimomorpha</taxon>
        <taxon>Panagrolaimoidea</taxon>
        <taxon>Panagrolaimidae</taxon>
        <taxon>Panagrolaimus</taxon>
    </lineage>
</organism>
<sequence>MLVVKSILDDLIEKGGAGDFVILAENRQIRINKELLTIHSPVFDAMLKSDCVEAKKNEVTIKDFSYDVVKTVIKTIYHEKPPQDATIDVMEDVCRFVDKYDMKTIK</sequence>
<proteinExistence type="predicted"/>
<accession>A0AC34PYP4</accession>
<dbReference type="WBParaSite" id="JU765_v2.g1122.t1">
    <property type="protein sequence ID" value="JU765_v2.g1122.t1"/>
    <property type="gene ID" value="JU765_v2.g1122"/>
</dbReference>
<dbReference type="Proteomes" id="UP000887576">
    <property type="component" value="Unplaced"/>
</dbReference>
<name>A0AC34PYP4_9BILA</name>
<protein>
    <submittedName>
        <fullName evidence="2">BTB domain-containing protein</fullName>
    </submittedName>
</protein>
<evidence type="ECO:0000313" key="1">
    <source>
        <dbReference type="Proteomes" id="UP000887576"/>
    </source>
</evidence>